<dbReference type="RefSeq" id="WP_112157499.1">
    <property type="nucleotide sequence ID" value="NZ_QKRX01000002.1"/>
</dbReference>
<evidence type="ECO:0000313" key="1">
    <source>
        <dbReference type="EMBL" id="RAU19300.1"/>
    </source>
</evidence>
<name>A0A364NQK8_9GAMM</name>
<sequence>MLLEPKLTFSRYAVSSTDASVLTEIYNPDTQICIWNPQFSQGVQDYALILKQGAGNLSLRQVLAPSELGEYLLSTLPDSATRSVFVNEIQTLAEMFAYLFELERIGFRMGVLERAMCPKFHTDKVPCRLVATLKGKGTEWLNQSQTLAWQQDKAQEPTWESLEPGEIALLKGEGWFGNEGQGLVHRSPSVTPDDWRLFLSMDFAN</sequence>
<dbReference type="AlphaFoldDB" id="A0A364NQK8"/>
<reference evidence="1 2" key="1">
    <citation type="submission" date="2018-06" db="EMBL/GenBank/DDBJ databases">
        <title>Nitrincola tibetense sp. nov., isolated from Lake XuguoCo on Tibetan Plateau.</title>
        <authorList>
            <person name="Xing P."/>
        </authorList>
    </citation>
    <scope>NUCLEOTIDE SEQUENCE [LARGE SCALE GENOMIC DNA]</scope>
    <source>
        <strain evidence="2">xg18</strain>
    </source>
</reference>
<dbReference type="Proteomes" id="UP000250744">
    <property type="component" value="Unassembled WGS sequence"/>
</dbReference>
<gene>
    <name evidence="1" type="ORF">DN062_03305</name>
</gene>
<comment type="caution">
    <text evidence="1">The sequence shown here is derived from an EMBL/GenBank/DDBJ whole genome shotgun (WGS) entry which is preliminary data.</text>
</comment>
<dbReference type="Pfam" id="PF08856">
    <property type="entry name" value="DUF1826"/>
    <property type="match status" value="1"/>
</dbReference>
<dbReference type="InterPro" id="IPR014955">
    <property type="entry name" value="DUF1826"/>
</dbReference>
<accession>A0A364NQK8</accession>
<evidence type="ECO:0000313" key="2">
    <source>
        <dbReference type="Proteomes" id="UP000250744"/>
    </source>
</evidence>
<keyword evidence="2" id="KW-1185">Reference proteome</keyword>
<dbReference type="EMBL" id="QKRX01000002">
    <property type="protein sequence ID" value="RAU19300.1"/>
    <property type="molecule type" value="Genomic_DNA"/>
</dbReference>
<proteinExistence type="predicted"/>
<dbReference type="OrthoDB" id="5342505at2"/>
<protein>
    <submittedName>
        <fullName evidence="1">DUF1826 domain-containing protein</fullName>
    </submittedName>
</protein>
<organism evidence="1 2">
    <name type="scientific">Nitrincola tibetensis</name>
    <dbReference type="NCBI Taxonomy" id="2219697"/>
    <lineage>
        <taxon>Bacteria</taxon>
        <taxon>Pseudomonadati</taxon>
        <taxon>Pseudomonadota</taxon>
        <taxon>Gammaproteobacteria</taxon>
        <taxon>Oceanospirillales</taxon>
        <taxon>Oceanospirillaceae</taxon>
        <taxon>Nitrincola</taxon>
    </lineage>
</organism>